<sequence>MEPVHWSSLFIELERRRQSAGHRHKFRSSQPVRNLNDTRLSSIPSHAAPVWTLAFTPLGSSHLVAGSDDRLITVHVVRLPASASAAGGEGGSTARWKEGLMKSAIGAKHTQGITVTSLISSTPTTPVSRS</sequence>
<dbReference type="InterPro" id="IPR015943">
    <property type="entry name" value="WD40/YVTN_repeat-like_dom_sf"/>
</dbReference>
<dbReference type="InterPro" id="IPR001680">
    <property type="entry name" value="WD40_rpt"/>
</dbReference>
<comment type="caution">
    <text evidence="1">The sequence shown here is derived from an EMBL/GenBank/DDBJ whole genome shotgun (WGS) entry which is preliminary data.</text>
</comment>
<protein>
    <submittedName>
        <fullName evidence="1">Uncharacterized protein</fullName>
    </submittedName>
</protein>
<evidence type="ECO:0000313" key="2">
    <source>
        <dbReference type="Proteomes" id="UP000077684"/>
    </source>
</evidence>
<dbReference type="Proteomes" id="UP000077684">
    <property type="component" value="Unassembled WGS sequence"/>
</dbReference>
<dbReference type="InterPro" id="IPR036322">
    <property type="entry name" value="WD40_repeat_dom_sf"/>
</dbReference>
<evidence type="ECO:0000313" key="1">
    <source>
        <dbReference type="EMBL" id="KAE8246602.1"/>
    </source>
</evidence>
<dbReference type="Gene3D" id="2.130.10.10">
    <property type="entry name" value="YVTN repeat-like/Quinoprotein amine dehydrogenase"/>
    <property type="match status" value="1"/>
</dbReference>
<gene>
    <name evidence="1" type="ORF">A4X06_0g4947</name>
</gene>
<dbReference type="EMBL" id="LWDE02000564">
    <property type="protein sequence ID" value="KAE8246602.1"/>
    <property type="molecule type" value="Genomic_DNA"/>
</dbReference>
<name>A0A8X7MSK9_9BASI</name>
<reference evidence="1" key="2">
    <citation type="journal article" date="2019" name="IMA Fungus">
        <title>Genome sequencing and comparison of five Tilletia species to identify candidate genes for the detection of regulated species infecting wheat.</title>
        <authorList>
            <person name="Nguyen H.D.T."/>
            <person name="Sultana T."/>
            <person name="Kesanakurti P."/>
            <person name="Hambleton S."/>
        </authorList>
    </citation>
    <scope>NUCLEOTIDE SEQUENCE</scope>
    <source>
        <strain evidence="1">DAOMC 236426</strain>
    </source>
</reference>
<accession>A0A8X7MSK9</accession>
<reference evidence="1" key="1">
    <citation type="submission" date="2016-04" db="EMBL/GenBank/DDBJ databases">
        <authorList>
            <person name="Nguyen H.D."/>
            <person name="Samba Siva P."/>
            <person name="Cullis J."/>
            <person name="Levesque C.A."/>
            <person name="Hambleton S."/>
        </authorList>
    </citation>
    <scope>NUCLEOTIDE SEQUENCE</scope>
    <source>
        <strain evidence="1">DAOMC 236426</strain>
    </source>
</reference>
<proteinExistence type="predicted"/>
<organism evidence="1 2">
    <name type="scientific">Tilletia controversa</name>
    <name type="common">dwarf bunt fungus</name>
    <dbReference type="NCBI Taxonomy" id="13291"/>
    <lineage>
        <taxon>Eukaryota</taxon>
        <taxon>Fungi</taxon>
        <taxon>Dikarya</taxon>
        <taxon>Basidiomycota</taxon>
        <taxon>Ustilaginomycotina</taxon>
        <taxon>Exobasidiomycetes</taxon>
        <taxon>Tilletiales</taxon>
        <taxon>Tilletiaceae</taxon>
        <taxon>Tilletia</taxon>
    </lineage>
</organism>
<dbReference type="AlphaFoldDB" id="A0A8X7MSK9"/>
<keyword evidence="2" id="KW-1185">Reference proteome</keyword>
<dbReference type="SUPFAM" id="SSF50978">
    <property type="entry name" value="WD40 repeat-like"/>
    <property type="match status" value="1"/>
</dbReference>
<dbReference type="SMART" id="SM00320">
    <property type="entry name" value="WD40"/>
    <property type="match status" value="1"/>
</dbReference>